<protein>
    <submittedName>
        <fullName evidence="1">Uncharacterized protein</fullName>
    </submittedName>
</protein>
<gene>
    <name evidence="1" type="ORF">IPJ38_02375</name>
</gene>
<dbReference type="Proteomes" id="UP000739411">
    <property type="component" value="Unassembled WGS sequence"/>
</dbReference>
<comment type="caution">
    <text evidence="1">The sequence shown here is derived from an EMBL/GenBank/DDBJ whole genome shotgun (WGS) entry which is preliminary data.</text>
</comment>
<evidence type="ECO:0000313" key="2">
    <source>
        <dbReference type="Proteomes" id="UP000739411"/>
    </source>
</evidence>
<reference evidence="1 2" key="1">
    <citation type="submission" date="2020-10" db="EMBL/GenBank/DDBJ databases">
        <title>Connecting structure to function with the recovery of over 1000 high-quality activated sludge metagenome-assembled genomes encoding full-length rRNA genes using long-read sequencing.</title>
        <authorList>
            <person name="Singleton C.M."/>
            <person name="Petriglieri F."/>
            <person name="Kristensen J.M."/>
            <person name="Kirkegaard R.H."/>
            <person name="Michaelsen T.Y."/>
            <person name="Andersen M.H."/>
            <person name="Karst S.M."/>
            <person name="Dueholm M.S."/>
            <person name="Nielsen P.H."/>
            <person name="Albertsen M."/>
        </authorList>
    </citation>
    <scope>NUCLEOTIDE SEQUENCE [LARGE SCALE GENOMIC DNA]</scope>
    <source>
        <strain evidence="1">EsbW_18-Q3-R4-48_BATAC.463</strain>
    </source>
</reference>
<proteinExistence type="predicted"/>
<evidence type="ECO:0000313" key="1">
    <source>
        <dbReference type="EMBL" id="MBK7414122.1"/>
    </source>
</evidence>
<organism evidence="1 2">
    <name type="scientific">Candidatus Dechloromonas phosphorivorans</name>
    <dbReference type="NCBI Taxonomy" id="2899244"/>
    <lineage>
        <taxon>Bacteria</taxon>
        <taxon>Pseudomonadati</taxon>
        <taxon>Pseudomonadota</taxon>
        <taxon>Betaproteobacteria</taxon>
        <taxon>Rhodocyclales</taxon>
        <taxon>Azonexaceae</taxon>
        <taxon>Dechloromonas</taxon>
    </lineage>
</organism>
<name>A0A935MUV4_9RHOO</name>
<accession>A0A935MUV4</accession>
<sequence length="60" mass="6303">MAIVADTAETLVGQGFQPATIENNRGRIVAIVAGLTKFDAVETNAPILFESDLAFSGYST</sequence>
<dbReference type="EMBL" id="JADJMS010000006">
    <property type="protein sequence ID" value="MBK7414122.1"/>
    <property type="molecule type" value="Genomic_DNA"/>
</dbReference>
<dbReference type="AlphaFoldDB" id="A0A935MUV4"/>